<dbReference type="GO" id="GO:0045202">
    <property type="term" value="C:synapse"/>
    <property type="evidence" value="ECO:0007669"/>
    <property type="project" value="GOC"/>
</dbReference>
<feature type="compositionally biased region" description="Low complexity" evidence="8">
    <location>
        <begin position="368"/>
        <end position="377"/>
    </location>
</feature>
<name>A0A7R8W9N1_9CRUS</name>
<keyword evidence="4" id="KW-0808">Transferase</keyword>
<evidence type="ECO:0000256" key="7">
    <source>
        <dbReference type="ARBA" id="ARBA00022833"/>
    </source>
</evidence>
<organism evidence="10">
    <name type="scientific">Cyprideis torosa</name>
    <dbReference type="NCBI Taxonomy" id="163714"/>
    <lineage>
        <taxon>Eukaryota</taxon>
        <taxon>Metazoa</taxon>
        <taxon>Ecdysozoa</taxon>
        <taxon>Arthropoda</taxon>
        <taxon>Crustacea</taxon>
        <taxon>Oligostraca</taxon>
        <taxon>Ostracoda</taxon>
        <taxon>Podocopa</taxon>
        <taxon>Podocopida</taxon>
        <taxon>Cytherocopina</taxon>
        <taxon>Cytheroidea</taxon>
        <taxon>Cytherideidae</taxon>
        <taxon>Cyprideis</taxon>
    </lineage>
</organism>
<reference evidence="10" key="1">
    <citation type="submission" date="2020-11" db="EMBL/GenBank/DDBJ databases">
        <authorList>
            <person name="Tran Van P."/>
        </authorList>
    </citation>
    <scope>NUCLEOTIDE SEQUENCE</scope>
</reference>
<dbReference type="EC" id="2.3.2.27" evidence="3"/>
<dbReference type="PANTHER" id="PTHR12268">
    <property type="entry name" value="E3 UBIQUITIN-PROTEIN LIGASE KCMF1"/>
    <property type="match status" value="1"/>
</dbReference>
<dbReference type="Gene3D" id="3.30.60.90">
    <property type="match status" value="1"/>
</dbReference>
<dbReference type="SMART" id="SM00291">
    <property type="entry name" value="ZnF_ZZ"/>
    <property type="match status" value="1"/>
</dbReference>
<dbReference type="OrthoDB" id="7873042at2759"/>
<evidence type="ECO:0000256" key="6">
    <source>
        <dbReference type="ARBA" id="ARBA00022771"/>
    </source>
</evidence>
<evidence type="ECO:0000256" key="1">
    <source>
        <dbReference type="ARBA" id="ARBA00000900"/>
    </source>
</evidence>
<keyword evidence="5" id="KW-0479">Metal-binding</keyword>
<feature type="compositionally biased region" description="Polar residues" evidence="8">
    <location>
        <begin position="243"/>
        <end position="278"/>
    </location>
</feature>
<feature type="compositionally biased region" description="Basic and acidic residues" evidence="8">
    <location>
        <begin position="447"/>
        <end position="460"/>
    </location>
</feature>
<dbReference type="GO" id="GO:0099536">
    <property type="term" value="P:synaptic signaling"/>
    <property type="evidence" value="ECO:0007669"/>
    <property type="project" value="TreeGrafter"/>
</dbReference>
<keyword evidence="7" id="KW-0862">Zinc</keyword>
<dbReference type="SUPFAM" id="SSF57850">
    <property type="entry name" value="RING/U-box"/>
    <property type="match status" value="1"/>
</dbReference>
<evidence type="ECO:0000259" key="9">
    <source>
        <dbReference type="PROSITE" id="PS50135"/>
    </source>
</evidence>
<feature type="compositionally biased region" description="Basic and acidic residues" evidence="8">
    <location>
        <begin position="378"/>
        <end position="387"/>
    </location>
</feature>
<feature type="compositionally biased region" description="Basic and acidic residues" evidence="8">
    <location>
        <begin position="472"/>
        <end position="481"/>
    </location>
</feature>
<dbReference type="GO" id="GO:0005886">
    <property type="term" value="C:plasma membrane"/>
    <property type="evidence" value="ECO:0007669"/>
    <property type="project" value="TreeGrafter"/>
</dbReference>
<dbReference type="Pfam" id="PF00569">
    <property type="entry name" value="ZZ"/>
    <property type="match status" value="1"/>
</dbReference>
<evidence type="ECO:0000313" key="10">
    <source>
        <dbReference type="EMBL" id="CAD7227545.1"/>
    </source>
</evidence>
<gene>
    <name evidence="10" type="ORF">CTOB1V02_LOCUS5449</name>
</gene>
<feature type="region of interest" description="Disordered" evidence="8">
    <location>
        <begin position="313"/>
        <end position="388"/>
    </location>
</feature>
<evidence type="ECO:0000256" key="5">
    <source>
        <dbReference type="ARBA" id="ARBA00022723"/>
    </source>
</evidence>
<feature type="compositionally biased region" description="Polar residues" evidence="8">
    <location>
        <begin position="484"/>
        <end position="511"/>
    </location>
</feature>
<dbReference type="PANTHER" id="PTHR12268:SF13">
    <property type="entry name" value="E3 UBIQUITIN-PROTEIN LIGASE KCMF1"/>
    <property type="match status" value="1"/>
</dbReference>
<proteinExistence type="inferred from homology"/>
<sequence>MCPQRRTTMPRNLANVGRSAMSLQSTHLGVTCNLCLKTNFSGLRYKCLKCYDYDLCEDCHISGDFGDSSHSVSHPVQAILTPADRAVLLGSDNVRDGLGRCSLSCPACQEIGFTEGGLVAHFNSQHPTCKDVMCPVCVLIMDSDPGTVADLADHLVTVHMTDGSLLTDERGTAVVFPTVGTSDIPGVRETTNFTFPGSDDEDSTAMLDRITSMLVNRSGAQENPIRLTRRQLVRVRSEDDSDSPTTAEGTRSTGPPFNSDLQATPVTVAGPSTGSPSSRYPRATPLRHPILQRNNNRGIRRISVPVTRLNLSAEARDRPLRPGLPSAPGHQFGPSPTSGGLFIAADKSSKLGPTLGPFLSGSLGKGGQQSSTEANRAAADKNAKRGGNEMLLLPQLEKRSLQKSKLALAAQQNRQEFVRDLLSSFQYLDPNFELPDPLQNVPVDAAEMNHEDDPSDDEGRSLTVSPDGSEEPELHFDDRASEGTVDQGSDSGSIVDLTANNRARDSMSTPDSLPALEGPSPDESLVCPRPAQESPNYPLFSRDYQTSHDEIEAYFSTLSAADVAAQRLFCGGQEVEWVGIDDWDNWDTDGV</sequence>
<comment type="similarity">
    <text evidence="2">Belongs to the KCMF1 family.</text>
</comment>
<dbReference type="EMBL" id="OB661179">
    <property type="protein sequence ID" value="CAD7227545.1"/>
    <property type="molecule type" value="Genomic_DNA"/>
</dbReference>
<dbReference type="InterPro" id="IPR008598">
    <property type="entry name" value="Di19_Zn-bd"/>
</dbReference>
<evidence type="ECO:0000256" key="3">
    <source>
        <dbReference type="ARBA" id="ARBA00012483"/>
    </source>
</evidence>
<dbReference type="GO" id="GO:0010646">
    <property type="term" value="P:regulation of cell communication"/>
    <property type="evidence" value="ECO:0007669"/>
    <property type="project" value="UniProtKB-ARBA"/>
</dbReference>
<feature type="region of interest" description="Disordered" evidence="8">
    <location>
        <begin position="231"/>
        <end position="298"/>
    </location>
</feature>
<dbReference type="CDD" id="cd02338">
    <property type="entry name" value="ZZ_PCMF_like"/>
    <property type="match status" value="1"/>
</dbReference>
<dbReference type="AlphaFoldDB" id="A0A7R8W9N1"/>
<dbReference type="GO" id="GO:0061630">
    <property type="term" value="F:ubiquitin protein ligase activity"/>
    <property type="evidence" value="ECO:0007669"/>
    <property type="project" value="UniProtKB-EC"/>
</dbReference>
<accession>A0A7R8W9N1</accession>
<dbReference type="PROSITE" id="PS01357">
    <property type="entry name" value="ZF_ZZ_1"/>
    <property type="match status" value="1"/>
</dbReference>
<dbReference type="InterPro" id="IPR043145">
    <property type="entry name" value="Znf_ZZ_sf"/>
</dbReference>
<dbReference type="Pfam" id="PF05605">
    <property type="entry name" value="zf-Di19"/>
    <property type="match status" value="1"/>
</dbReference>
<feature type="domain" description="ZZ-type" evidence="9">
    <location>
        <begin position="27"/>
        <end position="84"/>
    </location>
</feature>
<keyword evidence="6" id="KW-0863">Zinc-finger</keyword>
<comment type="catalytic activity">
    <reaction evidence="1">
        <text>S-ubiquitinyl-[E2 ubiquitin-conjugating enzyme]-L-cysteine + [acceptor protein]-L-lysine = [E2 ubiquitin-conjugating enzyme]-L-cysteine + N(6)-ubiquitinyl-[acceptor protein]-L-lysine.</text>
        <dbReference type="EC" id="2.3.2.27"/>
    </reaction>
</comment>
<evidence type="ECO:0000256" key="4">
    <source>
        <dbReference type="ARBA" id="ARBA00022679"/>
    </source>
</evidence>
<dbReference type="PROSITE" id="PS50135">
    <property type="entry name" value="ZF_ZZ_2"/>
    <property type="match status" value="1"/>
</dbReference>
<protein>
    <recommendedName>
        <fullName evidence="3">RING-type E3 ubiquitin transferase</fullName>
        <ecNumber evidence="3">2.3.2.27</ecNumber>
    </recommendedName>
</protein>
<feature type="region of interest" description="Disordered" evidence="8">
    <location>
        <begin position="447"/>
        <end position="536"/>
    </location>
</feature>
<dbReference type="InterPro" id="IPR050774">
    <property type="entry name" value="KCMF1/Dystrophin"/>
</dbReference>
<evidence type="ECO:0000256" key="2">
    <source>
        <dbReference type="ARBA" id="ARBA00010938"/>
    </source>
</evidence>
<dbReference type="GO" id="GO:0008270">
    <property type="term" value="F:zinc ion binding"/>
    <property type="evidence" value="ECO:0007669"/>
    <property type="project" value="UniProtKB-KW"/>
</dbReference>
<evidence type="ECO:0000256" key="8">
    <source>
        <dbReference type="SAM" id="MobiDB-lite"/>
    </source>
</evidence>
<dbReference type="InterPro" id="IPR000433">
    <property type="entry name" value="Znf_ZZ"/>
</dbReference>
<dbReference type="GO" id="GO:0023051">
    <property type="term" value="P:regulation of signaling"/>
    <property type="evidence" value="ECO:0007669"/>
    <property type="project" value="UniProtKB-ARBA"/>
</dbReference>